<dbReference type="CDD" id="cd05907">
    <property type="entry name" value="VL_LC_FACS_like"/>
    <property type="match status" value="1"/>
</dbReference>
<dbReference type="SUPFAM" id="SSF56801">
    <property type="entry name" value="Acetyl-CoA synthetase-like"/>
    <property type="match status" value="1"/>
</dbReference>
<sequence length="606" mass="66856">MDTPRTMVHALHDQASRRQHRPALWTRKGRTYVPTSWHEYASRVKRFALGLLSLGFQRGNTLPLLSFNREEWLVADLAAMALGGVPVGVYVTSSPEQVQYLVDHCEAGHLVVENEQHLATALAVRERVPRLRHIIVLDPPAAPLPPGVLSYAEVLARGTGIDEGPYWDAVNALQPEGLATLIYTSGTTGNPKGVMLSHQNLVWTATQLMRATRMAEDDEALLSYLPLAHIAEQMLSIHAPILVGAEVYFARSLEKVPEDLRDARPTVFFGVPRVWEKLKGRLEEGLRALPAPRQSAVGWARGVAVQRNALVLRHERVPLYLEGQYQLARRTVFPALLTKLGFDRTHFFSSGAAPIGRDVLEFFASLDIVIREVYGQSEVCGPTTLNTPDATRLGTLGRPLLGVEVLIADDGEILVRGGGVCQGYFKDPAATAELLKDGWLHSGDVGHLDSEGFLHITGRKKELIVTSGGKKTAPAHIELLLKAVAPVGHALVFGERRNYLVALLTLDPERARALARQNGWPEELSVLAADPRLRQHLHEALEREVNPRLARFETIKRFAVLAEDFSIANGELTPSMKTRRQVIEARYKALIESLYADEPAVSARAG</sequence>
<evidence type="ECO:0000256" key="1">
    <source>
        <dbReference type="ARBA" id="ARBA00022598"/>
    </source>
</evidence>
<keyword evidence="2" id="KW-0276">Fatty acid metabolism</keyword>
<evidence type="ECO:0000259" key="4">
    <source>
        <dbReference type="Pfam" id="PF00501"/>
    </source>
</evidence>
<keyword evidence="3" id="KW-0443">Lipid metabolism</keyword>
<protein>
    <submittedName>
        <fullName evidence="5">Long-chain acyl-CoA synthetase</fullName>
    </submittedName>
</protein>
<dbReference type="Pfam" id="PF00501">
    <property type="entry name" value="AMP-binding"/>
    <property type="match status" value="1"/>
</dbReference>
<dbReference type="PANTHER" id="PTHR43272">
    <property type="entry name" value="LONG-CHAIN-FATTY-ACID--COA LIGASE"/>
    <property type="match status" value="1"/>
</dbReference>
<keyword evidence="6" id="KW-1185">Reference proteome</keyword>
<comment type="caution">
    <text evidence="5">The sequence shown here is derived from an EMBL/GenBank/DDBJ whole genome shotgun (WGS) entry which is preliminary data.</text>
</comment>
<keyword evidence="1" id="KW-0436">Ligase</keyword>
<reference evidence="5 6" key="1">
    <citation type="submission" date="2018-08" db="EMBL/GenBank/DDBJ databases">
        <title>Genomic Encyclopedia of Archaeal and Bacterial Type Strains, Phase II (KMG-II): from individual species to whole genera.</title>
        <authorList>
            <person name="Goeker M."/>
        </authorList>
    </citation>
    <scope>NUCLEOTIDE SEQUENCE [LARGE SCALE GENOMIC DNA]</scope>
    <source>
        <strain evidence="5 6">DSM 2261</strain>
    </source>
</reference>
<dbReference type="PROSITE" id="PS00455">
    <property type="entry name" value="AMP_BINDING"/>
    <property type="match status" value="1"/>
</dbReference>
<evidence type="ECO:0000313" key="5">
    <source>
        <dbReference type="EMBL" id="REG24103.1"/>
    </source>
</evidence>
<dbReference type="Proteomes" id="UP000256345">
    <property type="component" value="Unassembled WGS sequence"/>
</dbReference>
<dbReference type="EMBL" id="QUMU01000015">
    <property type="protein sequence ID" value="REG24103.1"/>
    <property type="molecule type" value="Genomic_DNA"/>
</dbReference>
<dbReference type="InterPro" id="IPR000873">
    <property type="entry name" value="AMP-dep_synth/lig_dom"/>
</dbReference>
<dbReference type="PANTHER" id="PTHR43272:SF32">
    <property type="entry name" value="AMP-DEPENDENT SYNTHETASE_LIGASE DOMAIN-CONTAINING PROTEIN"/>
    <property type="match status" value="1"/>
</dbReference>
<gene>
    <name evidence="5" type="ORF">ATI61_115145</name>
</gene>
<dbReference type="InterPro" id="IPR042099">
    <property type="entry name" value="ANL_N_sf"/>
</dbReference>
<proteinExistence type="predicted"/>
<evidence type="ECO:0000313" key="6">
    <source>
        <dbReference type="Proteomes" id="UP000256345"/>
    </source>
</evidence>
<feature type="domain" description="AMP-dependent synthetase/ligase" evidence="4">
    <location>
        <begin position="12"/>
        <end position="425"/>
    </location>
</feature>
<evidence type="ECO:0000256" key="2">
    <source>
        <dbReference type="ARBA" id="ARBA00022832"/>
    </source>
</evidence>
<dbReference type="InterPro" id="IPR020845">
    <property type="entry name" value="AMP-binding_CS"/>
</dbReference>
<accession>A0ABX9JQ18</accession>
<dbReference type="Pfam" id="PF23562">
    <property type="entry name" value="AMP-binding_C_3"/>
    <property type="match status" value="1"/>
</dbReference>
<dbReference type="RefSeq" id="WP_245682583.1">
    <property type="nucleotide sequence ID" value="NZ_CP011509.1"/>
</dbReference>
<organism evidence="5 6">
    <name type="scientific">Archangium gephyra</name>
    <dbReference type="NCBI Taxonomy" id="48"/>
    <lineage>
        <taxon>Bacteria</taxon>
        <taxon>Pseudomonadati</taxon>
        <taxon>Myxococcota</taxon>
        <taxon>Myxococcia</taxon>
        <taxon>Myxococcales</taxon>
        <taxon>Cystobacterineae</taxon>
        <taxon>Archangiaceae</taxon>
        <taxon>Archangium</taxon>
    </lineage>
</organism>
<dbReference type="Gene3D" id="3.40.50.12780">
    <property type="entry name" value="N-terminal domain of ligase-like"/>
    <property type="match status" value="1"/>
</dbReference>
<name>A0ABX9JQ18_9BACT</name>
<evidence type="ECO:0000256" key="3">
    <source>
        <dbReference type="ARBA" id="ARBA00023098"/>
    </source>
</evidence>